<dbReference type="InterPro" id="IPR015422">
    <property type="entry name" value="PyrdxlP-dep_Trfase_small"/>
</dbReference>
<evidence type="ECO:0000256" key="10">
    <source>
        <dbReference type="ARBA" id="ARBA00029760"/>
    </source>
</evidence>
<evidence type="ECO:0000256" key="7">
    <source>
        <dbReference type="ARBA" id="ARBA00022576"/>
    </source>
</evidence>
<proteinExistence type="inferred from homology"/>
<evidence type="ECO:0000256" key="15">
    <source>
        <dbReference type="ARBA" id="ARBA00050054"/>
    </source>
</evidence>
<dbReference type="GO" id="GO:0009448">
    <property type="term" value="P:gamma-aminobutyric acid metabolic process"/>
    <property type="evidence" value="ECO:0007669"/>
    <property type="project" value="InterPro"/>
</dbReference>
<dbReference type="InterPro" id="IPR050103">
    <property type="entry name" value="Class-III_PLP-dep_AT"/>
</dbReference>
<dbReference type="CDD" id="cd00610">
    <property type="entry name" value="OAT_like"/>
    <property type="match status" value="1"/>
</dbReference>
<comment type="similarity">
    <text evidence="4 16">Belongs to the class-III pyridoxal-phosphate-dependent aminotransferase family.</text>
</comment>
<dbReference type="InterPro" id="IPR005814">
    <property type="entry name" value="Aminotrans_3"/>
</dbReference>
<evidence type="ECO:0000256" key="12">
    <source>
        <dbReference type="ARBA" id="ARBA00030857"/>
    </source>
</evidence>
<reference evidence="17 18" key="1">
    <citation type="submission" date="2016-08" db="EMBL/GenBank/DDBJ databases">
        <authorList>
            <person name="Seilhamer J.J."/>
        </authorList>
    </citation>
    <scope>NUCLEOTIDE SEQUENCE [LARGE SCALE GENOMIC DNA]</scope>
    <source>
        <strain evidence="17 18">SDA_GO95</strain>
    </source>
</reference>
<evidence type="ECO:0000256" key="13">
    <source>
        <dbReference type="ARBA" id="ARBA00031787"/>
    </source>
</evidence>
<evidence type="ECO:0000256" key="11">
    <source>
        <dbReference type="ARBA" id="ARBA00030204"/>
    </source>
</evidence>
<dbReference type="EMBL" id="FMAK01000032">
    <property type="protein sequence ID" value="SCB68184.1"/>
    <property type="molecule type" value="Genomic_DNA"/>
</dbReference>
<gene>
    <name evidence="17" type="ORF">BWGO95_02320</name>
</gene>
<dbReference type="AlphaFoldDB" id="A0A1G4EJU2"/>
<protein>
    <recommendedName>
        <fullName evidence="12">(S)-3-amino-2-methylpropionate transaminase</fullName>
        <ecNumber evidence="6">2.6.1.19</ecNumber>
        <ecNumber evidence="5">2.6.1.22</ecNumber>
    </recommendedName>
    <alternativeName>
        <fullName evidence="13">GABA aminotransferase</fullName>
    </alternativeName>
    <alternativeName>
        <fullName evidence="11">Gamma-amino-N-butyrate transaminase</fullName>
    </alternativeName>
    <alternativeName>
        <fullName evidence="15">Glutamate:succinic semialdehyde transaminase</fullName>
    </alternativeName>
    <alternativeName>
        <fullName evidence="10">L-AIBAT</fullName>
    </alternativeName>
</protein>
<dbReference type="InterPro" id="IPR015421">
    <property type="entry name" value="PyrdxlP-dep_Trfase_major"/>
</dbReference>
<name>A0A1G4EJU2_BACMY</name>
<dbReference type="Pfam" id="PF00202">
    <property type="entry name" value="Aminotran_3"/>
    <property type="match status" value="1"/>
</dbReference>
<dbReference type="InterPro" id="IPR004632">
    <property type="entry name" value="4NH2But_aminotransferase_bac"/>
</dbReference>
<sequence>MLKSNVLPGNYSQVLQKRYEAAVPTGIYHLTPLYVKEARGAIITDVDGNQFIDFAGGIGMQNVGHCHPKVVRAVQKQAESFIHPCFHVTPYENYITLAEKINEKVPGTSEKKTMFANSGAEAIENAVKIARKVTGRSKVISFERGFHGRTLMTMSLSTKENPYKAGFGPFVSDMHILPYPYYYRAEEGASPEEVDSQVIYQFEKFLEEVSPEKVAAIVMEPVQGEAGFIVPSILFVKRIREICDQYGILMIMDEVQTGFGRTGKWFATEHFQIEPDIITLSKSIAGGLPLSAIVGRAELMDIPGRGQIGGTFAGSPLSCAAGLAVFEIMEEENLVERAQQVGNRIISHLHEMQLKYEVIGDVRGIGAMIAMELVTDRITKEPAKELTLKLIDEFWKNGLISIGAGIFDNVLRFLPPLVISNEEIDRGFEIINESFEKLCRK</sequence>
<comment type="catalytic activity">
    <reaction evidence="1">
        <text>(S)-3-amino-2-methylpropanoate + 2-oxoglutarate = 2-methyl-3-oxopropanoate + L-glutamate</text>
        <dbReference type="Rhea" id="RHEA:13993"/>
        <dbReference type="ChEBI" id="CHEBI:16810"/>
        <dbReference type="ChEBI" id="CHEBI:29985"/>
        <dbReference type="ChEBI" id="CHEBI:57700"/>
        <dbReference type="ChEBI" id="CHEBI:58655"/>
        <dbReference type="EC" id="2.6.1.22"/>
    </reaction>
</comment>
<dbReference type="GO" id="GO:0030170">
    <property type="term" value="F:pyridoxal phosphate binding"/>
    <property type="evidence" value="ECO:0007669"/>
    <property type="project" value="InterPro"/>
</dbReference>
<dbReference type="PANTHER" id="PTHR11986">
    <property type="entry name" value="AMINOTRANSFERASE CLASS III"/>
    <property type="match status" value="1"/>
</dbReference>
<dbReference type="Proteomes" id="UP000195696">
    <property type="component" value="Unassembled WGS sequence"/>
</dbReference>
<evidence type="ECO:0000256" key="6">
    <source>
        <dbReference type="ARBA" id="ARBA00012912"/>
    </source>
</evidence>
<evidence type="ECO:0000256" key="3">
    <source>
        <dbReference type="ARBA" id="ARBA00005176"/>
    </source>
</evidence>
<evidence type="ECO:0000256" key="9">
    <source>
        <dbReference type="ARBA" id="ARBA00022898"/>
    </source>
</evidence>
<dbReference type="Gene3D" id="3.90.1150.10">
    <property type="entry name" value="Aspartate Aminotransferase, domain 1"/>
    <property type="match status" value="1"/>
</dbReference>
<accession>A0A1G4EJU2</accession>
<evidence type="ECO:0000256" key="1">
    <source>
        <dbReference type="ARBA" id="ARBA00001750"/>
    </source>
</evidence>
<evidence type="ECO:0000313" key="17">
    <source>
        <dbReference type="EMBL" id="SCB68184.1"/>
    </source>
</evidence>
<dbReference type="PROSITE" id="PS00600">
    <property type="entry name" value="AA_TRANSFER_CLASS_3"/>
    <property type="match status" value="1"/>
</dbReference>
<comment type="cofactor">
    <cofactor evidence="2">
        <name>pyridoxal 5'-phosphate</name>
        <dbReference type="ChEBI" id="CHEBI:597326"/>
    </cofactor>
</comment>
<organism evidence="17 18">
    <name type="scientific">Bacillus mycoides</name>
    <dbReference type="NCBI Taxonomy" id="1405"/>
    <lineage>
        <taxon>Bacteria</taxon>
        <taxon>Bacillati</taxon>
        <taxon>Bacillota</taxon>
        <taxon>Bacilli</taxon>
        <taxon>Bacillales</taxon>
        <taxon>Bacillaceae</taxon>
        <taxon>Bacillus</taxon>
        <taxon>Bacillus cereus group</taxon>
    </lineage>
</organism>
<keyword evidence="8 17" id="KW-0808">Transferase</keyword>
<dbReference type="FunFam" id="3.40.640.10:FF:000013">
    <property type="entry name" value="4-aminobutyrate aminotransferase"/>
    <property type="match status" value="1"/>
</dbReference>
<keyword evidence="7 17" id="KW-0032">Aminotransferase</keyword>
<dbReference type="Gene3D" id="3.40.640.10">
    <property type="entry name" value="Type I PLP-dependent aspartate aminotransferase-like (Major domain)"/>
    <property type="match status" value="1"/>
</dbReference>
<dbReference type="PANTHER" id="PTHR11986:SF58">
    <property type="entry name" value="LEUCINE_METHIONINE RACEMASE"/>
    <property type="match status" value="1"/>
</dbReference>
<comment type="pathway">
    <text evidence="3">Amino-acid degradation; 4-aminobutanoate degradation.</text>
</comment>
<dbReference type="InterPro" id="IPR015424">
    <property type="entry name" value="PyrdxlP-dep_Trfase"/>
</dbReference>
<dbReference type="EC" id="2.6.1.22" evidence="5"/>
<dbReference type="GO" id="GO:0042802">
    <property type="term" value="F:identical protein binding"/>
    <property type="evidence" value="ECO:0007669"/>
    <property type="project" value="TreeGrafter"/>
</dbReference>
<dbReference type="InterPro" id="IPR049704">
    <property type="entry name" value="Aminotrans_3_PPA_site"/>
</dbReference>
<keyword evidence="9 16" id="KW-0663">Pyridoxal phosphate</keyword>
<evidence type="ECO:0000256" key="2">
    <source>
        <dbReference type="ARBA" id="ARBA00001933"/>
    </source>
</evidence>
<evidence type="ECO:0000256" key="5">
    <source>
        <dbReference type="ARBA" id="ARBA00012876"/>
    </source>
</evidence>
<dbReference type="RefSeq" id="WP_002157845.1">
    <property type="nucleotide sequence ID" value="NZ_CP035962.1"/>
</dbReference>
<evidence type="ECO:0000256" key="4">
    <source>
        <dbReference type="ARBA" id="ARBA00008954"/>
    </source>
</evidence>
<dbReference type="GO" id="GO:0047298">
    <property type="term" value="F:(S)-3-amino-2-methylpropionate transaminase activity"/>
    <property type="evidence" value="ECO:0007669"/>
    <property type="project" value="UniProtKB-EC"/>
</dbReference>
<evidence type="ECO:0000256" key="14">
    <source>
        <dbReference type="ARBA" id="ARBA00048021"/>
    </source>
</evidence>
<dbReference type="PIRSF" id="PIRSF000521">
    <property type="entry name" value="Transaminase_4ab_Lys_Orn"/>
    <property type="match status" value="1"/>
</dbReference>
<evidence type="ECO:0000313" key="18">
    <source>
        <dbReference type="Proteomes" id="UP000195696"/>
    </source>
</evidence>
<evidence type="ECO:0000256" key="16">
    <source>
        <dbReference type="RuleBase" id="RU003560"/>
    </source>
</evidence>
<comment type="catalytic activity">
    <reaction evidence="14">
        <text>4-aminobutanoate + 2-oxoglutarate = succinate semialdehyde + L-glutamate</text>
        <dbReference type="Rhea" id="RHEA:23352"/>
        <dbReference type="ChEBI" id="CHEBI:16810"/>
        <dbReference type="ChEBI" id="CHEBI:29985"/>
        <dbReference type="ChEBI" id="CHEBI:57706"/>
        <dbReference type="ChEBI" id="CHEBI:59888"/>
        <dbReference type="EC" id="2.6.1.19"/>
    </reaction>
</comment>
<dbReference type="GO" id="GO:0034386">
    <property type="term" value="F:4-aminobutyrate:2-oxoglutarate transaminase activity"/>
    <property type="evidence" value="ECO:0007669"/>
    <property type="project" value="UniProtKB-EC"/>
</dbReference>
<dbReference type="NCBIfam" id="TIGR00700">
    <property type="entry name" value="GABAtrnsam"/>
    <property type="match status" value="1"/>
</dbReference>
<dbReference type="SUPFAM" id="SSF53383">
    <property type="entry name" value="PLP-dependent transferases"/>
    <property type="match status" value="1"/>
</dbReference>
<dbReference type="EC" id="2.6.1.19" evidence="6"/>
<evidence type="ECO:0000256" key="8">
    <source>
        <dbReference type="ARBA" id="ARBA00022679"/>
    </source>
</evidence>